<dbReference type="OrthoDB" id="2563500at2759"/>
<gene>
    <name evidence="1" type="ORF">CEP54_003012</name>
</gene>
<protein>
    <submittedName>
        <fullName evidence="1">Uncharacterized protein</fullName>
    </submittedName>
</protein>
<name>A0A428QRM0_9HYPO</name>
<dbReference type="CDD" id="cd12148">
    <property type="entry name" value="fungal_TF_MHR"/>
    <property type="match status" value="1"/>
</dbReference>
<evidence type="ECO:0000313" key="1">
    <source>
        <dbReference type="EMBL" id="RSL67939.1"/>
    </source>
</evidence>
<dbReference type="EMBL" id="NKCI01000018">
    <property type="protein sequence ID" value="RSL67939.1"/>
    <property type="molecule type" value="Genomic_DNA"/>
</dbReference>
<reference evidence="1 2" key="1">
    <citation type="submission" date="2017-06" db="EMBL/GenBank/DDBJ databases">
        <title>Comparative genomic analysis of Ambrosia Fusariam Clade fungi.</title>
        <authorList>
            <person name="Stajich J.E."/>
            <person name="Carrillo J."/>
            <person name="Kijimoto T."/>
            <person name="Eskalen A."/>
            <person name="O'Donnell K."/>
            <person name="Kasson M."/>
        </authorList>
    </citation>
    <scope>NUCLEOTIDE SEQUENCE [LARGE SCALE GENOMIC DNA]</scope>
    <source>
        <strain evidence="1 2">NRRL62584</strain>
    </source>
</reference>
<dbReference type="AlphaFoldDB" id="A0A428QRM0"/>
<evidence type="ECO:0000313" key="2">
    <source>
        <dbReference type="Proteomes" id="UP000288168"/>
    </source>
</evidence>
<organism evidence="1 2">
    <name type="scientific">Fusarium duplospermum</name>
    <dbReference type="NCBI Taxonomy" id="1325734"/>
    <lineage>
        <taxon>Eukaryota</taxon>
        <taxon>Fungi</taxon>
        <taxon>Dikarya</taxon>
        <taxon>Ascomycota</taxon>
        <taxon>Pezizomycotina</taxon>
        <taxon>Sordariomycetes</taxon>
        <taxon>Hypocreomycetidae</taxon>
        <taxon>Hypocreales</taxon>
        <taxon>Nectriaceae</taxon>
        <taxon>Fusarium</taxon>
        <taxon>Fusarium solani species complex</taxon>
    </lineage>
</organism>
<accession>A0A428QRM0</accession>
<keyword evidence="2" id="KW-1185">Reference proteome</keyword>
<dbReference type="STRING" id="1325734.A0A428QRM0"/>
<comment type="caution">
    <text evidence="1">The sequence shown here is derived from an EMBL/GenBank/DDBJ whole genome shotgun (WGS) entry which is preliminary data.</text>
</comment>
<dbReference type="Proteomes" id="UP000288168">
    <property type="component" value="Unassembled WGS sequence"/>
</dbReference>
<sequence length="114" mass="13241">MVSYVKHLDSTQPPWLPESEFSLLHADLQAWRDSLPPSLDFNPGVVYIRLESSQLGALATLHCTYHNAMCDFYRICMPELFKLRNNFEDMQSDFVEKLQYDTLRHAQTMAMVLA</sequence>
<proteinExistence type="predicted"/>